<gene>
    <name evidence="2" type="ORF">SAMN05421813_10347</name>
</gene>
<reference evidence="3" key="1">
    <citation type="submission" date="2016-10" db="EMBL/GenBank/DDBJ databases">
        <authorList>
            <person name="Varghese N."/>
            <person name="Submissions S."/>
        </authorList>
    </citation>
    <scope>NUCLEOTIDE SEQUENCE [LARGE SCALE GENOMIC DNA]</scope>
    <source>
        <strain evidence="3">DSM 24536</strain>
    </source>
</reference>
<dbReference type="Proteomes" id="UP000199226">
    <property type="component" value="Unassembled WGS sequence"/>
</dbReference>
<sequence length="176" mass="19237">MNRNTGYKGIINCITFLLLLSPVKIIAQDIHPPGVPVVNISLPLAHLIVTSSFGWRIHPILGKPDFHGAVDLAARNDPVYSIMDGIVCETGKHHILGNYVRIDHGNIQSLYGHLSHTLVKAGQTILAGQPIGITGSTGRATGEHLHFSIRFGDKYIHPLLFLKKAMEQQVSSPPFQ</sequence>
<evidence type="ECO:0000259" key="1">
    <source>
        <dbReference type="Pfam" id="PF01551"/>
    </source>
</evidence>
<dbReference type="SUPFAM" id="SSF51261">
    <property type="entry name" value="Duplicated hybrid motif"/>
    <property type="match status" value="1"/>
</dbReference>
<dbReference type="CDD" id="cd12797">
    <property type="entry name" value="M23_peptidase"/>
    <property type="match status" value="1"/>
</dbReference>
<evidence type="ECO:0000313" key="2">
    <source>
        <dbReference type="EMBL" id="SDL86207.1"/>
    </source>
</evidence>
<dbReference type="PANTHER" id="PTHR21666:SF270">
    <property type="entry name" value="MUREIN HYDROLASE ACTIVATOR ENVC"/>
    <property type="match status" value="1"/>
</dbReference>
<dbReference type="InterPro" id="IPR050570">
    <property type="entry name" value="Cell_wall_metabolism_enzyme"/>
</dbReference>
<dbReference type="InterPro" id="IPR016047">
    <property type="entry name" value="M23ase_b-sheet_dom"/>
</dbReference>
<dbReference type="Gene3D" id="2.70.70.10">
    <property type="entry name" value="Glucose Permease (Domain IIA)"/>
    <property type="match status" value="1"/>
</dbReference>
<dbReference type="OrthoDB" id="9810477at2"/>
<feature type="domain" description="M23ase beta-sheet core" evidence="1">
    <location>
        <begin position="66"/>
        <end position="158"/>
    </location>
</feature>
<dbReference type="Pfam" id="PF01551">
    <property type="entry name" value="Peptidase_M23"/>
    <property type="match status" value="1"/>
</dbReference>
<dbReference type="PANTHER" id="PTHR21666">
    <property type="entry name" value="PEPTIDASE-RELATED"/>
    <property type="match status" value="1"/>
</dbReference>
<dbReference type="STRING" id="990371.SAMN05421813_10347"/>
<dbReference type="GO" id="GO:0004222">
    <property type="term" value="F:metalloendopeptidase activity"/>
    <property type="evidence" value="ECO:0007669"/>
    <property type="project" value="TreeGrafter"/>
</dbReference>
<accession>A0A1G9NJM6</accession>
<proteinExistence type="predicted"/>
<dbReference type="InterPro" id="IPR011055">
    <property type="entry name" value="Dup_hybrid_motif"/>
</dbReference>
<name>A0A1G9NJM6_9SPHI</name>
<protein>
    <submittedName>
        <fullName evidence="2">Peptidase family M23</fullName>
    </submittedName>
</protein>
<dbReference type="AlphaFoldDB" id="A0A1G9NJM6"/>
<dbReference type="EMBL" id="FNHH01000003">
    <property type="protein sequence ID" value="SDL86207.1"/>
    <property type="molecule type" value="Genomic_DNA"/>
</dbReference>
<dbReference type="RefSeq" id="WP_090699562.1">
    <property type="nucleotide sequence ID" value="NZ_FNHH01000003.1"/>
</dbReference>
<evidence type="ECO:0000313" key="3">
    <source>
        <dbReference type="Proteomes" id="UP000199226"/>
    </source>
</evidence>
<organism evidence="2 3">
    <name type="scientific">Daejeonella rubra</name>
    <dbReference type="NCBI Taxonomy" id="990371"/>
    <lineage>
        <taxon>Bacteria</taxon>
        <taxon>Pseudomonadati</taxon>
        <taxon>Bacteroidota</taxon>
        <taxon>Sphingobacteriia</taxon>
        <taxon>Sphingobacteriales</taxon>
        <taxon>Sphingobacteriaceae</taxon>
        <taxon>Daejeonella</taxon>
    </lineage>
</organism>
<keyword evidence="3" id="KW-1185">Reference proteome</keyword>